<dbReference type="Proteomes" id="UP001190700">
    <property type="component" value="Unassembled WGS sequence"/>
</dbReference>
<evidence type="ECO:0000313" key="2">
    <source>
        <dbReference type="EMBL" id="KAK3234332.1"/>
    </source>
</evidence>
<dbReference type="AlphaFoldDB" id="A0AAE0BDD9"/>
<reference evidence="2 3" key="1">
    <citation type="journal article" date="2015" name="Genome Biol. Evol.">
        <title>Comparative Genomics of a Bacterivorous Green Alga Reveals Evolutionary Causalities and Consequences of Phago-Mixotrophic Mode of Nutrition.</title>
        <authorList>
            <person name="Burns J.A."/>
            <person name="Paasch A."/>
            <person name="Narechania A."/>
            <person name="Kim E."/>
        </authorList>
    </citation>
    <scope>NUCLEOTIDE SEQUENCE [LARGE SCALE GENOMIC DNA]</scope>
    <source>
        <strain evidence="2 3">PLY_AMNH</strain>
    </source>
</reference>
<feature type="region of interest" description="Disordered" evidence="1">
    <location>
        <begin position="289"/>
        <end position="352"/>
    </location>
</feature>
<accession>A0AAE0BDD9</accession>
<protein>
    <submittedName>
        <fullName evidence="2">Uncharacterized protein</fullName>
    </submittedName>
</protein>
<comment type="caution">
    <text evidence="2">The sequence shown here is derived from an EMBL/GenBank/DDBJ whole genome shotgun (WGS) entry which is preliminary data.</text>
</comment>
<feature type="region of interest" description="Disordered" evidence="1">
    <location>
        <begin position="248"/>
        <end position="267"/>
    </location>
</feature>
<keyword evidence="3" id="KW-1185">Reference proteome</keyword>
<evidence type="ECO:0000256" key="1">
    <source>
        <dbReference type="SAM" id="MobiDB-lite"/>
    </source>
</evidence>
<feature type="compositionally biased region" description="Basic and acidic residues" evidence="1">
    <location>
        <begin position="253"/>
        <end position="267"/>
    </location>
</feature>
<organism evidence="2 3">
    <name type="scientific">Cymbomonas tetramitiformis</name>
    <dbReference type="NCBI Taxonomy" id="36881"/>
    <lineage>
        <taxon>Eukaryota</taxon>
        <taxon>Viridiplantae</taxon>
        <taxon>Chlorophyta</taxon>
        <taxon>Pyramimonadophyceae</taxon>
        <taxon>Pyramimonadales</taxon>
        <taxon>Pyramimonadaceae</taxon>
        <taxon>Cymbomonas</taxon>
    </lineage>
</organism>
<feature type="compositionally biased region" description="Basic and acidic residues" evidence="1">
    <location>
        <begin position="295"/>
        <end position="322"/>
    </location>
</feature>
<gene>
    <name evidence="2" type="ORF">CYMTET_55413</name>
</gene>
<proteinExistence type="predicted"/>
<name>A0AAE0BDD9_9CHLO</name>
<evidence type="ECO:0000313" key="3">
    <source>
        <dbReference type="Proteomes" id="UP001190700"/>
    </source>
</evidence>
<dbReference type="EMBL" id="LGRX02035511">
    <property type="protein sequence ID" value="KAK3234332.1"/>
    <property type="molecule type" value="Genomic_DNA"/>
</dbReference>
<sequence length="352" mass="39658">MQRDVDVLISTQANAFQDNHTLLRALQHLDKQLTQRGVKKPVLWLTDGQSSRFNLNVLDFAEENGLAEFVYPPHTTTAHALLDRVFHMWHNTYSKSVDDWSKANPGKSVTKAVFAAVFPGAWEKWTRSIRVQRVALKVGIGADGIFPERISDSFFVKSNLQSEVANAAQVVEEKCVLPPFTPEEGTFSTRTQKLEEENRLLREELLRVRAQPLSPEEIGLCLIKTDAHIPEVGTSRRKATQVWGSVPASGLRDSLRKAEREEEEKRDKIEMQEMFTACARELERIEQEEAAPARQLEEVEREAERARKVAEKEAERARKAAEKAGCTKAAGRVFLPPPLNDDDPATARGPPD</sequence>